<proteinExistence type="predicted"/>
<protein>
    <submittedName>
        <fullName evidence="2">Uncharacterized protein</fullName>
    </submittedName>
</protein>
<keyword evidence="1" id="KW-1133">Transmembrane helix</keyword>
<name>A0AAN9NSV0_PSOTE</name>
<dbReference type="EMBL" id="JAYMYS010000040">
    <property type="protein sequence ID" value="KAK7375954.1"/>
    <property type="molecule type" value="Genomic_DNA"/>
</dbReference>
<comment type="caution">
    <text evidence="2">The sequence shown here is derived from an EMBL/GenBank/DDBJ whole genome shotgun (WGS) entry which is preliminary data.</text>
</comment>
<evidence type="ECO:0000313" key="3">
    <source>
        <dbReference type="Proteomes" id="UP001386955"/>
    </source>
</evidence>
<feature type="transmembrane region" description="Helical" evidence="1">
    <location>
        <begin position="41"/>
        <end position="61"/>
    </location>
</feature>
<evidence type="ECO:0000256" key="1">
    <source>
        <dbReference type="SAM" id="Phobius"/>
    </source>
</evidence>
<gene>
    <name evidence="2" type="ORF">VNO78_35270</name>
</gene>
<reference evidence="2 3" key="1">
    <citation type="submission" date="2024-01" db="EMBL/GenBank/DDBJ databases">
        <title>The genomes of 5 underutilized Papilionoideae crops provide insights into root nodulation and disease resistanc.</title>
        <authorList>
            <person name="Jiang F."/>
        </authorList>
    </citation>
    <scope>NUCLEOTIDE SEQUENCE [LARGE SCALE GENOMIC DNA]</scope>
    <source>
        <strain evidence="2">DUOXIRENSHENG_FW03</strain>
        <tissue evidence="2">Leaves</tissue>
    </source>
</reference>
<dbReference type="AlphaFoldDB" id="A0AAN9NSV0"/>
<keyword evidence="1" id="KW-0472">Membrane</keyword>
<sequence>MQRQRNMIEGVQEAIKGRNAGVDKRRGARKRSLGRCSRTRFFLTLLALVLLSLALEILDYLNYKYLSLCFCLSPKDSSFVLEPLHEFVEKSFSILKRQFLVFQCANINVRRGLPPLVLTLVHLGAGKSQSHSPGAYLILGLELPSASNPLFSRGPPAKRKEASICPISPEKECRFWILFLPARSSFLPMHSFCLGIGFGEKKELGLEGSAFYRID</sequence>
<keyword evidence="3" id="KW-1185">Reference proteome</keyword>
<accession>A0AAN9NSV0</accession>
<keyword evidence="1" id="KW-0812">Transmembrane</keyword>
<evidence type="ECO:0000313" key="2">
    <source>
        <dbReference type="EMBL" id="KAK7375954.1"/>
    </source>
</evidence>
<dbReference type="Proteomes" id="UP001386955">
    <property type="component" value="Unassembled WGS sequence"/>
</dbReference>
<organism evidence="2 3">
    <name type="scientific">Psophocarpus tetragonolobus</name>
    <name type="common">Winged bean</name>
    <name type="synonym">Dolichos tetragonolobus</name>
    <dbReference type="NCBI Taxonomy" id="3891"/>
    <lineage>
        <taxon>Eukaryota</taxon>
        <taxon>Viridiplantae</taxon>
        <taxon>Streptophyta</taxon>
        <taxon>Embryophyta</taxon>
        <taxon>Tracheophyta</taxon>
        <taxon>Spermatophyta</taxon>
        <taxon>Magnoliopsida</taxon>
        <taxon>eudicotyledons</taxon>
        <taxon>Gunneridae</taxon>
        <taxon>Pentapetalae</taxon>
        <taxon>rosids</taxon>
        <taxon>fabids</taxon>
        <taxon>Fabales</taxon>
        <taxon>Fabaceae</taxon>
        <taxon>Papilionoideae</taxon>
        <taxon>50 kb inversion clade</taxon>
        <taxon>NPAAA clade</taxon>
        <taxon>indigoferoid/millettioid clade</taxon>
        <taxon>Phaseoleae</taxon>
        <taxon>Psophocarpus</taxon>
    </lineage>
</organism>